<accession>A0ABR4A0F5</accession>
<feature type="compositionally biased region" description="Basic and acidic residues" evidence="1">
    <location>
        <begin position="254"/>
        <end position="263"/>
    </location>
</feature>
<dbReference type="InterPro" id="IPR043472">
    <property type="entry name" value="Macro_dom-like"/>
</dbReference>
<evidence type="ECO:0000313" key="3">
    <source>
        <dbReference type="Proteomes" id="UP001590950"/>
    </source>
</evidence>
<dbReference type="SUPFAM" id="SSF52949">
    <property type="entry name" value="Macro domain-like"/>
    <property type="match status" value="1"/>
</dbReference>
<evidence type="ECO:0008006" key="4">
    <source>
        <dbReference type="Google" id="ProtNLM"/>
    </source>
</evidence>
<feature type="region of interest" description="Disordered" evidence="1">
    <location>
        <begin position="163"/>
        <end position="191"/>
    </location>
</feature>
<organism evidence="2 3">
    <name type="scientific">Stereocaulon virgatum</name>
    <dbReference type="NCBI Taxonomy" id="373712"/>
    <lineage>
        <taxon>Eukaryota</taxon>
        <taxon>Fungi</taxon>
        <taxon>Dikarya</taxon>
        <taxon>Ascomycota</taxon>
        <taxon>Pezizomycotina</taxon>
        <taxon>Lecanoromycetes</taxon>
        <taxon>OSLEUM clade</taxon>
        <taxon>Lecanoromycetidae</taxon>
        <taxon>Lecanorales</taxon>
        <taxon>Lecanorineae</taxon>
        <taxon>Stereocaulaceae</taxon>
        <taxon>Stereocaulon</taxon>
    </lineage>
</organism>
<comment type="caution">
    <text evidence="2">The sequence shown here is derived from an EMBL/GenBank/DDBJ whole genome shotgun (WGS) entry which is preliminary data.</text>
</comment>
<evidence type="ECO:0000313" key="2">
    <source>
        <dbReference type="EMBL" id="KAL2038964.1"/>
    </source>
</evidence>
<gene>
    <name evidence="2" type="ORF">N7G274_008304</name>
</gene>
<feature type="region of interest" description="Disordered" evidence="1">
    <location>
        <begin position="57"/>
        <end position="80"/>
    </location>
</feature>
<protein>
    <recommendedName>
        <fullName evidence="4">ADP-ribose 1''-phosphate phosphatase</fullName>
    </recommendedName>
</protein>
<dbReference type="PANTHER" id="PTHR12521">
    <property type="entry name" value="PROTEIN C6ORF130"/>
    <property type="match status" value="1"/>
</dbReference>
<feature type="region of interest" description="Disordered" evidence="1">
    <location>
        <begin position="231"/>
        <end position="263"/>
    </location>
</feature>
<evidence type="ECO:0000256" key="1">
    <source>
        <dbReference type="SAM" id="MobiDB-lite"/>
    </source>
</evidence>
<reference evidence="2 3" key="1">
    <citation type="submission" date="2024-09" db="EMBL/GenBank/DDBJ databases">
        <title>Rethinking Asexuality: The Enigmatic Case of Functional Sexual Genes in Lepraria (Stereocaulaceae).</title>
        <authorList>
            <person name="Doellman M."/>
            <person name="Sun Y."/>
            <person name="Barcenas-Pena A."/>
            <person name="Lumbsch H.T."/>
            <person name="Grewe F."/>
        </authorList>
    </citation>
    <scope>NUCLEOTIDE SEQUENCE [LARGE SCALE GENOMIC DNA]</scope>
    <source>
        <strain evidence="2 3">Mercado 3170</strain>
    </source>
</reference>
<keyword evidence="3" id="KW-1185">Reference proteome</keyword>
<feature type="compositionally biased region" description="Acidic residues" evidence="1">
    <location>
        <begin position="170"/>
        <end position="182"/>
    </location>
</feature>
<dbReference type="InterPro" id="IPR050892">
    <property type="entry name" value="ADP-ribose_metab_enzymes"/>
</dbReference>
<dbReference type="PANTHER" id="PTHR12521:SF0">
    <property type="entry name" value="ADP-RIBOSE GLYCOHYDROLASE OARD1"/>
    <property type="match status" value="1"/>
</dbReference>
<dbReference type="Proteomes" id="UP001590950">
    <property type="component" value="Unassembled WGS sequence"/>
</dbReference>
<name>A0ABR4A0F5_9LECA</name>
<proteinExistence type="predicted"/>
<sequence>MAIITERIGDIFSAPPNSILIHACNARGSWAAGVALAFRKKYPAAYKIYHDHCTTPLPTNLPPPSSSSTSTTNTPKDQATNAKAKLAAYQSSLVGTTLLIPPSERKVEGLEGEGEGRQEQRQGHWIACLFTSAGYGRSVSKPEVILENTRLAVEDLGRQVKALRERGGGDEEGQDAVGEDGEEGKGELGEGLPGECWAVRINSGLFGVPWGETKKVLEGGGVGMCVVRPGMEGGGGGEEGEKGEGGGGGGIEGKGPEEKGEKKRAALVVAGLENRRKKRRLDAWLEE</sequence>
<feature type="compositionally biased region" description="Low complexity" evidence="1">
    <location>
        <begin position="66"/>
        <end position="75"/>
    </location>
</feature>
<dbReference type="EMBL" id="JBEFKJ010000028">
    <property type="protein sequence ID" value="KAL2038964.1"/>
    <property type="molecule type" value="Genomic_DNA"/>
</dbReference>
<dbReference type="Gene3D" id="3.40.220.10">
    <property type="entry name" value="Leucine Aminopeptidase, subunit E, domain 1"/>
    <property type="match status" value="1"/>
</dbReference>